<keyword evidence="3" id="KW-1185">Reference proteome</keyword>
<keyword evidence="1" id="KW-0472">Membrane</keyword>
<dbReference type="EMBL" id="JARKIK010000011">
    <property type="protein sequence ID" value="KAK8748751.1"/>
    <property type="molecule type" value="Genomic_DNA"/>
</dbReference>
<feature type="transmembrane region" description="Helical" evidence="1">
    <location>
        <begin position="62"/>
        <end position="86"/>
    </location>
</feature>
<dbReference type="Proteomes" id="UP001445076">
    <property type="component" value="Unassembled WGS sequence"/>
</dbReference>
<dbReference type="AlphaFoldDB" id="A0AAW0XW23"/>
<comment type="caution">
    <text evidence="2">The sequence shown here is derived from an EMBL/GenBank/DDBJ whole genome shotgun (WGS) entry which is preliminary data.</text>
</comment>
<keyword evidence="1" id="KW-0812">Transmembrane</keyword>
<protein>
    <submittedName>
        <fullName evidence="2">Uncharacterized protein</fullName>
    </submittedName>
</protein>
<proteinExistence type="predicted"/>
<accession>A0AAW0XW23</accession>
<evidence type="ECO:0000256" key="1">
    <source>
        <dbReference type="SAM" id="Phobius"/>
    </source>
</evidence>
<sequence>FTLGHASFNAITSGVIGGLLRAYLPISWGLPLISVGLTYLLFLFDLGEDPRCFISWENSPKYVFFGFQMFFVFFSFIHASIVLCNVSTPALRKDNLIDDYGSFCRGAAYVTLFFD</sequence>
<evidence type="ECO:0000313" key="3">
    <source>
        <dbReference type="Proteomes" id="UP001445076"/>
    </source>
</evidence>
<evidence type="ECO:0000313" key="2">
    <source>
        <dbReference type="EMBL" id="KAK8748751.1"/>
    </source>
</evidence>
<feature type="non-terminal residue" evidence="2">
    <location>
        <position position="115"/>
    </location>
</feature>
<feature type="non-terminal residue" evidence="2">
    <location>
        <position position="1"/>
    </location>
</feature>
<reference evidence="2 3" key="1">
    <citation type="journal article" date="2024" name="BMC Genomics">
        <title>Genome assembly of redclaw crayfish (Cherax quadricarinatus) provides insights into its immune adaptation and hypoxia tolerance.</title>
        <authorList>
            <person name="Liu Z."/>
            <person name="Zheng J."/>
            <person name="Li H."/>
            <person name="Fang K."/>
            <person name="Wang S."/>
            <person name="He J."/>
            <person name="Zhou D."/>
            <person name="Weng S."/>
            <person name="Chi M."/>
            <person name="Gu Z."/>
            <person name="He J."/>
            <person name="Li F."/>
            <person name="Wang M."/>
        </authorList>
    </citation>
    <scope>NUCLEOTIDE SEQUENCE [LARGE SCALE GENOMIC DNA]</scope>
    <source>
        <strain evidence="2">ZL_2023a</strain>
    </source>
</reference>
<organism evidence="2 3">
    <name type="scientific">Cherax quadricarinatus</name>
    <name type="common">Australian red claw crayfish</name>
    <dbReference type="NCBI Taxonomy" id="27406"/>
    <lineage>
        <taxon>Eukaryota</taxon>
        <taxon>Metazoa</taxon>
        <taxon>Ecdysozoa</taxon>
        <taxon>Arthropoda</taxon>
        <taxon>Crustacea</taxon>
        <taxon>Multicrustacea</taxon>
        <taxon>Malacostraca</taxon>
        <taxon>Eumalacostraca</taxon>
        <taxon>Eucarida</taxon>
        <taxon>Decapoda</taxon>
        <taxon>Pleocyemata</taxon>
        <taxon>Astacidea</taxon>
        <taxon>Parastacoidea</taxon>
        <taxon>Parastacidae</taxon>
        <taxon>Cherax</taxon>
    </lineage>
</organism>
<feature type="transmembrane region" description="Helical" evidence="1">
    <location>
        <begin position="22"/>
        <end position="42"/>
    </location>
</feature>
<gene>
    <name evidence="2" type="ORF">OTU49_015973</name>
</gene>
<keyword evidence="1" id="KW-1133">Transmembrane helix</keyword>
<dbReference type="Gene3D" id="1.20.1070.10">
    <property type="entry name" value="Rhodopsin 7-helix transmembrane proteins"/>
    <property type="match status" value="1"/>
</dbReference>
<name>A0AAW0XW23_CHEQU</name>